<evidence type="ECO:0008006" key="4">
    <source>
        <dbReference type="Google" id="ProtNLM"/>
    </source>
</evidence>
<dbReference type="OrthoDB" id="3848631at2759"/>
<dbReference type="RefSeq" id="XP_013424674.1">
    <property type="nucleotide sequence ID" value="XM_013569220.1"/>
</dbReference>
<evidence type="ECO:0000313" key="3">
    <source>
        <dbReference type="Proteomes" id="UP000027730"/>
    </source>
</evidence>
<dbReference type="EMBL" id="KL584717">
    <property type="protein sequence ID" value="KEQ70338.1"/>
    <property type="molecule type" value="Genomic_DNA"/>
</dbReference>
<dbReference type="GeneID" id="25417344"/>
<keyword evidence="1" id="KW-0732">Signal</keyword>
<dbReference type="HOGENOM" id="CLU_897095_0_0_1"/>
<sequence>MRFSDIGIALMTLAVSVYGQGTEQPVTNLNDVRPGHIEDMAALPYEIQRCINLNVPMAWHFYPDHLDLFCDKNTGNWHQDLPICIANAFPSSPAHAISLYNIFSSSLCRGYAGPGMPLTTLLTVNDRVTISTIFPTPSETSKSADACSYGTLYRKLAQPRPLISPEAETAILEHPERDLQGIWKHIQTPHLSLSSSLLSFHGTILTSCLSTPQHQEKILSLNFPSLITSSQDLQTMSTSLNAQEAMPSTVEDEPQARGIFDMKNLLAELSDIEKQPATTKQPDLHQQTKASMPRYFPLSHAHPQPKKFLF</sequence>
<feature type="chain" id="PRO_5001701353" description="Sushi domain-containing protein" evidence="1">
    <location>
        <begin position="20"/>
        <end position="310"/>
    </location>
</feature>
<dbReference type="AlphaFoldDB" id="A0A074WBL4"/>
<organism evidence="2 3">
    <name type="scientific">Aureobasidium namibiae CBS 147.97</name>
    <dbReference type="NCBI Taxonomy" id="1043004"/>
    <lineage>
        <taxon>Eukaryota</taxon>
        <taxon>Fungi</taxon>
        <taxon>Dikarya</taxon>
        <taxon>Ascomycota</taxon>
        <taxon>Pezizomycotina</taxon>
        <taxon>Dothideomycetes</taxon>
        <taxon>Dothideomycetidae</taxon>
        <taxon>Dothideales</taxon>
        <taxon>Saccotheciaceae</taxon>
        <taxon>Aureobasidium</taxon>
    </lineage>
</organism>
<dbReference type="Proteomes" id="UP000027730">
    <property type="component" value="Unassembled WGS sequence"/>
</dbReference>
<evidence type="ECO:0000313" key="2">
    <source>
        <dbReference type="EMBL" id="KEQ70338.1"/>
    </source>
</evidence>
<name>A0A074WBL4_9PEZI</name>
<reference evidence="2 3" key="1">
    <citation type="journal article" date="2014" name="BMC Genomics">
        <title>Genome sequencing of four Aureobasidium pullulans varieties: biotechnological potential, stress tolerance, and description of new species.</title>
        <authorList>
            <person name="Gostin Ar C."/>
            <person name="Ohm R.A."/>
            <person name="Kogej T."/>
            <person name="Sonjak S."/>
            <person name="Turk M."/>
            <person name="Zajc J."/>
            <person name="Zalar P."/>
            <person name="Grube M."/>
            <person name="Sun H."/>
            <person name="Han J."/>
            <person name="Sharma A."/>
            <person name="Chiniquy J."/>
            <person name="Ngan C.Y."/>
            <person name="Lipzen A."/>
            <person name="Barry K."/>
            <person name="Grigoriev I.V."/>
            <person name="Gunde-Cimerman N."/>
        </authorList>
    </citation>
    <scope>NUCLEOTIDE SEQUENCE [LARGE SCALE GENOMIC DNA]</scope>
    <source>
        <strain evidence="2 3">CBS 147.97</strain>
    </source>
</reference>
<gene>
    <name evidence="2" type="ORF">M436DRAFT_84440</name>
</gene>
<keyword evidence="3" id="KW-1185">Reference proteome</keyword>
<accession>A0A074WBL4</accession>
<feature type="signal peptide" evidence="1">
    <location>
        <begin position="1"/>
        <end position="19"/>
    </location>
</feature>
<proteinExistence type="predicted"/>
<evidence type="ECO:0000256" key="1">
    <source>
        <dbReference type="SAM" id="SignalP"/>
    </source>
</evidence>
<protein>
    <recommendedName>
        <fullName evidence="4">Sushi domain-containing protein</fullName>
    </recommendedName>
</protein>